<evidence type="ECO:0000313" key="6">
    <source>
        <dbReference type="EMBL" id="GAA2151406.1"/>
    </source>
</evidence>
<proteinExistence type="inferred from homology"/>
<dbReference type="Pfam" id="PF07731">
    <property type="entry name" value="Cu-oxidase_2"/>
    <property type="match status" value="1"/>
</dbReference>
<dbReference type="Pfam" id="PF07732">
    <property type="entry name" value="Cu-oxidase_3"/>
    <property type="match status" value="1"/>
</dbReference>
<dbReference type="Proteomes" id="UP001501020">
    <property type="component" value="Unassembled WGS sequence"/>
</dbReference>
<dbReference type="InterPro" id="IPR002355">
    <property type="entry name" value="Cu_oxidase_Cu_BS"/>
</dbReference>
<dbReference type="PANTHER" id="PTHR48267:SF1">
    <property type="entry name" value="BILIRUBIN OXIDASE"/>
    <property type="match status" value="1"/>
</dbReference>
<dbReference type="Gene3D" id="2.60.40.420">
    <property type="entry name" value="Cupredoxins - blue copper proteins"/>
    <property type="match status" value="3"/>
</dbReference>
<comment type="caution">
    <text evidence="6">The sequence shown here is derived from an EMBL/GenBank/DDBJ whole genome shotgun (WGS) entry which is preliminary data.</text>
</comment>
<dbReference type="InterPro" id="IPR011706">
    <property type="entry name" value="Cu-oxidase_C"/>
</dbReference>
<organism evidence="6 7">
    <name type="scientific">Actinomadura napierensis</name>
    <dbReference type="NCBI Taxonomy" id="267854"/>
    <lineage>
        <taxon>Bacteria</taxon>
        <taxon>Bacillati</taxon>
        <taxon>Actinomycetota</taxon>
        <taxon>Actinomycetes</taxon>
        <taxon>Streptosporangiales</taxon>
        <taxon>Thermomonosporaceae</taxon>
        <taxon>Actinomadura</taxon>
    </lineage>
</organism>
<reference evidence="7" key="1">
    <citation type="journal article" date="2019" name="Int. J. Syst. Evol. Microbiol.">
        <title>The Global Catalogue of Microorganisms (GCM) 10K type strain sequencing project: providing services to taxonomists for standard genome sequencing and annotation.</title>
        <authorList>
            <consortium name="The Broad Institute Genomics Platform"/>
            <consortium name="The Broad Institute Genome Sequencing Center for Infectious Disease"/>
            <person name="Wu L."/>
            <person name="Ma J."/>
        </authorList>
    </citation>
    <scope>NUCLEOTIDE SEQUENCE [LARGE SCALE GENOMIC DNA]</scope>
    <source>
        <strain evidence="7">JCM 13850</strain>
    </source>
</reference>
<accession>A0ABP5LTA1</accession>
<sequence>MGGARCGGVTAGDVGTLDRRALLKLSAGGLAGRVVGGAAGVRWARVPPPFSVPMPVPVEARPVRSTRDADYYRLAAASALAEILPGTRTPVLAYNGAFPGPTIRARAGRRVVVEHVNRLDEPTTVHLHGGAVRPEDDGGPMDLVEPGRARRYRYPNGQRAATLWYHDHAHHLESEHVYRGLAGAYLLHDECEAGLGLPSGRFDVPIVLRDARFGEDGSLVYIPEDFAGRNTILANGRPQPYFRVAARKYRFRLLNAANMRFFKAELSTGDAFQQIATDRGLLPAPLTTTSVPLSPGERADIVVDFSRYAPGARVVLRDGFSTRPSTNGILRFDVCGRVRDGSRVPERLATLPALRPATAAREFRLSMDKKTGMGFINGRAFDPRRIDFTVERGAAETWRIVNENQVIQHNFHVHLADFRVLDRDGGPPMPTEDGLKDTVMVRPGESVGVRVAFDPAFGGDYIYHCHIIDHSAMGMMGRFRITGGG</sequence>
<name>A0ABP5LTA1_9ACTN</name>
<dbReference type="InterPro" id="IPR008972">
    <property type="entry name" value="Cupredoxin"/>
</dbReference>
<dbReference type="InterPro" id="IPR011707">
    <property type="entry name" value="Cu-oxidase-like_N"/>
</dbReference>
<dbReference type="PANTHER" id="PTHR48267">
    <property type="entry name" value="CUPREDOXIN SUPERFAMILY PROTEIN"/>
    <property type="match status" value="1"/>
</dbReference>
<evidence type="ECO:0000256" key="1">
    <source>
        <dbReference type="ARBA" id="ARBA00010609"/>
    </source>
</evidence>
<dbReference type="InterPro" id="IPR045087">
    <property type="entry name" value="Cu-oxidase_fam"/>
</dbReference>
<evidence type="ECO:0000256" key="2">
    <source>
        <dbReference type="ARBA" id="ARBA00022723"/>
    </source>
</evidence>
<dbReference type="EMBL" id="BAAAMR010000057">
    <property type="protein sequence ID" value="GAA2151406.1"/>
    <property type="molecule type" value="Genomic_DNA"/>
</dbReference>
<keyword evidence="3" id="KW-0560">Oxidoreductase</keyword>
<evidence type="ECO:0000259" key="4">
    <source>
        <dbReference type="Pfam" id="PF07731"/>
    </source>
</evidence>
<dbReference type="CDD" id="cd13890">
    <property type="entry name" value="CuRO_3_CueO_FtsP"/>
    <property type="match status" value="1"/>
</dbReference>
<evidence type="ECO:0000256" key="3">
    <source>
        <dbReference type="ARBA" id="ARBA00023002"/>
    </source>
</evidence>
<comment type="similarity">
    <text evidence="1">Belongs to the multicopper oxidase family.</text>
</comment>
<dbReference type="SUPFAM" id="SSF49503">
    <property type="entry name" value="Cupredoxins"/>
    <property type="match status" value="3"/>
</dbReference>
<dbReference type="PROSITE" id="PS00080">
    <property type="entry name" value="MULTICOPPER_OXIDASE2"/>
    <property type="match status" value="1"/>
</dbReference>
<evidence type="ECO:0000259" key="5">
    <source>
        <dbReference type="Pfam" id="PF07732"/>
    </source>
</evidence>
<evidence type="ECO:0000313" key="7">
    <source>
        <dbReference type="Proteomes" id="UP001501020"/>
    </source>
</evidence>
<feature type="domain" description="Plastocyanin-like" evidence="4">
    <location>
        <begin position="369"/>
        <end position="481"/>
    </location>
</feature>
<keyword evidence="7" id="KW-1185">Reference proteome</keyword>
<keyword evidence="2" id="KW-0479">Metal-binding</keyword>
<protein>
    <submittedName>
        <fullName evidence="6">Multicopper oxidase family protein</fullName>
    </submittedName>
</protein>
<feature type="domain" description="Plastocyanin-like" evidence="5">
    <location>
        <begin position="82"/>
        <end position="190"/>
    </location>
</feature>
<gene>
    <name evidence="6" type="ORF">GCM10009727_56420</name>
</gene>